<comment type="caution">
    <text evidence="2">The sequence shown here is derived from an EMBL/GenBank/DDBJ whole genome shotgun (WGS) entry which is preliminary data.</text>
</comment>
<proteinExistence type="predicted"/>
<dbReference type="EMBL" id="SUMC01000118">
    <property type="protein sequence ID" value="TJZ99043.1"/>
    <property type="molecule type" value="Genomic_DNA"/>
</dbReference>
<keyword evidence="3" id="KW-1185">Reference proteome</keyword>
<feature type="region of interest" description="Disordered" evidence="1">
    <location>
        <begin position="1"/>
        <end position="29"/>
    </location>
</feature>
<organism evidence="2 3">
    <name type="scientific">Actinacidiphila oryziradicis</name>
    <dbReference type="NCBI Taxonomy" id="2571141"/>
    <lineage>
        <taxon>Bacteria</taxon>
        <taxon>Bacillati</taxon>
        <taxon>Actinomycetota</taxon>
        <taxon>Actinomycetes</taxon>
        <taxon>Kitasatosporales</taxon>
        <taxon>Streptomycetaceae</taxon>
        <taxon>Actinacidiphila</taxon>
    </lineage>
</organism>
<dbReference type="RefSeq" id="WP_136730182.1">
    <property type="nucleotide sequence ID" value="NZ_SUMC01000118.1"/>
</dbReference>
<dbReference type="Proteomes" id="UP000305778">
    <property type="component" value="Unassembled WGS sequence"/>
</dbReference>
<protein>
    <submittedName>
        <fullName evidence="2">Uncharacterized protein</fullName>
    </submittedName>
</protein>
<evidence type="ECO:0000313" key="2">
    <source>
        <dbReference type="EMBL" id="TJZ99043.1"/>
    </source>
</evidence>
<sequence length="187" mass="20829">MRTTYGGPLHLRTRPSTRSRTSTPGKLGKAQLLHDWGAPKQPVPAELGSRVRVAARGLQRALVPYEEALQLEGTRWLPSDGKQLPETLRRGPAAKTFRESLLLLAAARTPEEIWGRSKYIRWAMEHGDPKWSREDERLGDALQSLVVAVEHVEAVRRRSRQDQRSTAAAGCAEGAERASRAGRGRRP</sequence>
<name>A0A4U0RSG0_9ACTN</name>
<dbReference type="AlphaFoldDB" id="A0A4U0RSG0"/>
<reference evidence="2 3" key="1">
    <citation type="submission" date="2019-04" db="EMBL/GenBank/DDBJ databases">
        <title>Streptomyces oryziradicis sp. nov., a novel actinomycete isolated from rhizosphere soil of rice (Oryza sativa L.).</title>
        <authorList>
            <person name="Li C."/>
        </authorList>
    </citation>
    <scope>NUCLEOTIDE SEQUENCE [LARGE SCALE GENOMIC DNA]</scope>
    <source>
        <strain evidence="2 3">NEAU-C40</strain>
    </source>
</reference>
<evidence type="ECO:0000256" key="1">
    <source>
        <dbReference type="SAM" id="MobiDB-lite"/>
    </source>
</evidence>
<feature type="region of interest" description="Disordered" evidence="1">
    <location>
        <begin position="156"/>
        <end position="187"/>
    </location>
</feature>
<gene>
    <name evidence="2" type="ORF">FCI23_47155</name>
</gene>
<feature type="compositionally biased region" description="Low complexity" evidence="1">
    <location>
        <begin position="164"/>
        <end position="173"/>
    </location>
</feature>
<evidence type="ECO:0000313" key="3">
    <source>
        <dbReference type="Proteomes" id="UP000305778"/>
    </source>
</evidence>
<accession>A0A4U0RSG0</accession>